<dbReference type="VEuPathDB" id="FungiDB:H257_15968"/>
<proteinExistence type="predicted"/>
<dbReference type="GeneID" id="20817964"/>
<dbReference type="AlphaFoldDB" id="W4FM86"/>
<feature type="compositionally biased region" description="Low complexity" evidence="1">
    <location>
        <begin position="237"/>
        <end position="247"/>
    </location>
</feature>
<dbReference type="STRING" id="112090.W4FM86"/>
<sequence>MHVQCSLYLANCVHDKLFQPSYVRCQKSQGQKILRCFPHCCPRHIHYRNCGCSLSLHVQTITTCTPTAITTIDATTAAAPSGAYDNGRILVAYAKFSQLEEDVDWAVGDSVPASAVLDDLRSRGTPFRTWIPGHVEWAEANMWSFQFDEKKGDGWHYGWKSGRSRTQRTSAHVLKAFVFDPSGTTQRRDQWRVVGVASSTPFTITSYRGEHNKKQKRTSSNSAKRTSTTRPLQHLDPSSVPSTSGTSSDEDDQADRPPDVDENGAVVRRRKVPSSGYITTSAIACSSRPLSHTTPSAAPPPIPLDPMHRQPTPPSIPEHQDDLAQLFGLLHVLETGDFPTALWAPFEKSWLAPKGIHTNGQCLLLPHNPRRQPPQSQFHSSGASPHHLEVALALISSLRDASGRVQATLIRYGDAVLDKQCALHLFTDCMGILQAQVVSVLLQQQGRNRPSTVPELLRHLPSIRQPTNHLYRLFVAQLRETFIVTQVKRPGILPSTILGYSSVWDGTWMYRPQHTQFHQWTLSLSIMSYLRWTSSWIAFTQTRAGNCIQIQSCTPWFASVPMTLELDQRPHGLRVLPTGESCLAGTLAIDYIGQVSEQLMRVELYAFSLTHVHVVCVQVVPQRGSGNGIELSCRVGIDEVCRRDEEVGLADEASMDAASRIAWAKQLPQRTQVVQLMATYERVPGRI</sequence>
<dbReference type="OrthoDB" id="79036at2759"/>
<evidence type="ECO:0000256" key="1">
    <source>
        <dbReference type="SAM" id="MobiDB-lite"/>
    </source>
</evidence>
<accession>W4FM86</accession>
<dbReference type="EMBL" id="KI913190">
    <property type="protein sequence ID" value="ETV68016.1"/>
    <property type="molecule type" value="Genomic_DNA"/>
</dbReference>
<dbReference type="RefSeq" id="XP_009842579.1">
    <property type="nucleotide sequence ID" value="XM_009844277.1"/>
</dbReference>
<evidence type="ECO:0000313" key="2">
    <source>
        <dbReference type="EMBL" id="ETV68016.1"/>
    </source>
</evidence>
<gene>
    <name evidence="2" type="ORF">H257_15968</name>
</gene>
<reference evidence="2" key="1">
    <citation type="submission" date="2013-12" db="EMBL/GenBank/DDBJ databases">
        <title>The Genome Sequence of Aphanomyces astaci APO3.</title>
        <authorList>
            <consortium name="The Broad Institute Genomics Platform"/>
            <person name="Russ C."/>
            <person name="Tyler B."/>
            <person name="van West P."/>
            <person name="Dieguez-Uribeondo J."/>
            <person name="Young S.K."/>
            <person name="Zeng Q."/>
            <person name="Gargeya S."/>
            <person name="Fitzgerald M."/>
            <person name="Abouelleil A."/>
            <person name="Alvarado L."/>
            <person name="Chapman S.B."/>
            <person name="Gainer-Dewar J."/>
            <person name="Goldberg J."/>
            <person name="Griggs A."/>
            <person name="Gujja S."/>
            <person name="Hansen M."/>
            <person name="Howarth C."/>
            <person name="Imamovic A."/>
            <person name="Ireland A."/>
            <person name="Larimer J."/>
            <person name="McCowan C."/>
            <person name="Murphy C."/>
            <person name="Pearson M."/>
            <person name="Poon T.W."/>
            <person name="Priest M."/>
            <person name="Roberts A."/>
            <person name="Saif S."/>
            <person name="Shea T."/>
            <person name="Sykes S."/>
            <person name="Wortman J."/>
            <person name="Nusbaum C."/>
            <person name="Birren B."/>
        </authorList>
    </citation>
    <scope>NUCLEOTIDE SEQUENCE [LARGE SCALE GENOMIC DNA]</scope>
    <source>
        <strain evidence="2">APO3</strain>
    </source>
</reference>
<feature type="region of interest" description="Disordered" evidence="1">
    <location>
        <begin position="205"/>
        <end position="273"/>
    </location>
</feature>
<name>W4FM86_APHAT</name>
<organism evidence="2">
    <name type="scientific">Aphanomyces astaci</name>
    <name type="common">Crayfish plague agent</name>
    <dbReference type="NCBI Taxonomy" id="112090"/>
    <lineage>
        <taxon>Eukaryota</taxon>
        <taxon>Sar</taxon>
        <taxon>Stramenopiles</taxon>
        <taxon>Oomycota</taxon>
        <taxon>Saprolegniomycetes</taxon>
        <taxon>Saprolegniales</taxon>
        <taxon>Verrucalvaceae</taxon>
        <taxon>Aphanomyces</taxon>
    </lineage>
</organism>
<protein>
    <submittedName>
        <fullName evidence="2">Uncharacterized protein</fullName>
    </submittedName>
</protein>
<feature type="compositionally biased region" description="Polar residues" evidence="1">
    <location>
        <begin position="218"/>
        <end position="231"/>
    </location>
</feature>